<evidence type="ECO:0000259" key="10">
    <source>
        <dbReference type="PROSITE" id="PS50894"/>
    </source>
</evidence>
<dbReference type="PROSITE" id="PS50110">
    <property type="entry name" value="RESPONSE_REGULATORY"/>
    <property type="match status" value="1"/>
</dbReference>
<evidence type="ECO:0000256" key="2">
    <source>
        <dbReference type="ARBA" id="ARBA00012528"/>
    </source>
</evidence>
<gene>
    <name evidence="11" type="ORF">SAMN04488509_10265</name>
</gene>
<evidence type="ECO:0000313" key="11">
    <source>
        <dbReference type="EMBL" id="SDD33945.1"/>
    </source>
</evidence>
<dbReference type="SUPFAM" id="SSF47226">
    <property type="entry name" value="Histidine-containing phosphotransfer domain, HPT domain"/>
    <property type="match status" value="1"/>
</dbReference>
<evidence type="ECO:0000259" key="8">
    <source>
        <dbReference type="PROSITE" id="PS50110"/>
    </source>
</evidence>
<evidence type="ECO:0000256" key="3">
    <source>
        <dbReference type="ARBA" id="ARBA00023012"/>
    </source>
</evidence>
<dbReference type="Pfam" id="PF00072">
    <property type="entry name" value="Response_reg"/>
    <property type="match status" value="1"/>
</dbReference>
<accession>A0A1G6U080</accession>
<dbReference type="InterPro" id="IPR011006">
    <property type="entry name" value="CheY-like_superfamily"/>
</dbReference>
<feature type="domain" description="GGDEF" evidence="9">
    <location>
        <begin position="412"/>
        <end position="544"/>
    </location>
</feature>
<dbReference type="EC" id="2.7.7.65" evidence="2"/>
<dbReference type="SMART" id="SM00267">
    <property type="entry name" value="GGDEF"/>
    <property type="match status" value="1"/>
</dbReference>
<feature type="domain" description="HPt" evidence="10">
    <location>
        <begin position="13"/>
        <end position="111"/>
    </location>
</feature>
<dbReference type="Proteomes" id="UP000199603">
    <property type="component" value="Unassembled WGS sequence"/>
</dbReference>
<evidence type="ECO:0000256" key="7">
    <source>
        <dbReference type="SAM" id="MobiDB-lite"/>
    </source>
</evidence>
<dbReference type="Gene3D" id="3.30.70.270">
    <property type="match status" value="1"/>
</dbReference>
<evidence type="ECO:0000256" key="5">
    <source>
        <dbReference type="PROSITE-ProRule" id="PRU00110"/>
    </source>
</evidence>
<dbReference type="PANTHER" id="PTHR45138:SF9">
    <property type="entry name" value="DIGUANYLATE CYCLASE DGCM-RELATED"/>
    <property type="match status" value="1"/>
</dbReference>
<protein>
    <recommendedName>
        <fullName evidence="2">diguanylate cyclase</fullName>
        <ecNumber evidence="2">2.7.7.65</ecNumber>
    </recommendedName>
</protein>
<feature type="region of interest" description="Disordered" evidence="7">
    <location>
        <begin position="118"/>
        <end position="143"/>
    </location>
</feature>
<dbReference type="GO" id="GO:0005886">
    <property type="term" value="C:plasma membrane"/>
    <property type="evidence" value="ECO:0007669"/>
    <property type="project" value="TreeGrafter"/>
</dbReference>
<dbReference type="RefSeq" id="WP_176764014.1">
    <property type="nucleotide sequence ID" value="NZ_FNAG01000002.1"/>
</dbReference>
<dbReference type="CDD" id="cd01949">
    <property type="entry name" value="GGDEF"/>
    <property type="match status" value="1"/>
</dbReference>
<dbReference type="PANTHER" id="PTHR45138">
    <property type="entry name" value="REGULATORY COMPONENTS OF SENSORY TRANSDUCTION SYSTEM"/>
    <property type="match status" value="1"/>
</dbReference>
<dbReference type="InterPro" id="IPR050469">
    <property type="entry name" value="Diguanylate_Cyclase"/>
</dbReference>
<dbReference type="EMBL" id="FNAG01000002">
    <property type="protein sequence ID" value="SDD33945.1"/>
    <property type="molecule type" value="Genomic_DNA"/>
</dbReference>
<dbReference type="GO" id="GO:0000160">
    <property type="term" value="P:phosphorelay signal transduction system"/>
    <property type="evidence" value="ECO:0007669"/>
    <property type="project" value="UniProtKB-KW"/>
</dbReference>
<dbReference type="InterPro" id="IPR000160">
    <property type="entry name" value="GGDEF_dom"/>
</dbReference>
<dbReference type="SUPFAM" id="SSF55073">
    <property type="entry name" value="Nucleotide cyclase"/>
    <property type="match status" value="1"/>
</dbReference>
<comment type="catalytic activity">
    <reaction evidence="4">
        <text>2 GTP = 3',3'-c-di-GMP + 2 diphosphate</text>
        <dbReference type="Rhea" id="RHEA:24898"/>
        <dbReference type="ChEBI" id="CHEBI:33019"/>
        <dbReference type="ChEBI" id="CHEBI:37565"/>
        <dbReference type="ChEBI" id="CHEBI:58805"/>
        <dbReference type="EC" id="2.7.7.65"/>
    </reaction>
</comment>
<comment type="cofactor">
    <cofactor evidence="1">
        <name>Mg(2+)</name>
        <dbReference type="ChEBI" id="CHEBI:18420"/>
    </cofactor>
</comment>
<dbReference type="Pfam" id="PF00990">
    <property type="entry name" value="GGDEF"/>
    <property type="match status" value="1"/>
</dbReference>
<dbReference type="AlphaFoldDB" id="A0A1G6U080"/>
<dbReference type="InterPro" id="IPR043128">
    <property type="entry name" value="Rev_trsase/Diguanyl_cyclase"/>
</dbReference>
<dbReference type="Pfam" id="PF01627">
    <property type="entry name" value="Hpt"/>
    <property type="match status" value="1"/>
</dbReference>
<organism evidence="11 12">
    <name type="scientific">Aquimonas voraii</name>
    <dbReference type="NCBI Taxonomy" id="265719"/>
    <lineage>
        <taxon>Bacteria</taxon>
        <taxon>Pseudomonadati</taxon>
        <taxon>Pseudomonadota</taxon>
        <taxon>Gammaproteobacteria</taxon>
        <taxon>Lysobacterales</taxon>
        <taxon>Lysobacteraceae</taxon>
        <taxon>Aquimonas</taxon>
    </lineage>
</organism>
<evidence type="ECO:0000256" key="1">
    <source>
        <dbReference type="ARBA" id="ARBA00001946"/>
    </source>
</evidence>
<keyword evidence="3" id="KW-0902">Two-component regulatory system</keyword>
<reference evidence="11 12" key="1">
    <citation type="submission" date="2016-10" db="EMBL/GenBank/DDBJ databases">
        <authorList>
            <person name="de Groot N.N."/>
        </authorList>
    </citation>
    <scope>NUCLEOTIDE SEQUENCE [LARGE SCALE GENOMIC DNA]</scope>
    <source>
        <strain evidence="11 12">DSM 16957</strain>
    </source>
</reference>
<feature type="modified residue" description="4-aspartylphosphate" evidence="6">
    <location>
        <position position="307"/>
    </location>
</feature>
<dbReference type="Gene3D" id="3.40.50.2300">
    <property type="match status" value="1"/>
</dbReference>
<dbReference type="GO" id="GO:0043709">
    <property type="term" value="P:cell adhesion involved in single-species biofilm formation"/>
    <property type="evidence" value="ECO:0007669"/>
    <property type="project" value="TreeGrafter"/>
</dbReference>
<dbReference type="GO" id="GO:0004672">
    <property type="term" value="F:protein kinase activity"/>
    <property type="evidence" value="ECO:0007669"/>
    <property type="project" value="UniProtKB-ARBA"/>
</dbReference>
<dbReference type="GO" id="GO:0052621">
    <property type="term" value="F:diguanylate cyclase activity"/>
    <property type="evidence" value="ECO:0007669"/>
    <property type="project" value="UniProtKB-EC"/>
</dbReference>
<dbReference type="GO" id="GO:1902201">
    <property type="term" value="P:negative regulation of bacterial-type flagellum-dependent cell motility"/>
    <property type="evidence" value="ECO:0007669"/>
    <property type="project" value="TreeGrafter"/>
</dbReference>
<dbReference type="SMART" id="SM00448">
    <property type="entry name" value="REC"/>
    <property type="match status" value="1"/>
</dbReference>
<proteinExistence type="predicted"/>
<dbReference type="InterPro" id="IPR008207">
    <property type="entry name" value="Sig_transdc_His_kin_Hpt_dom"/>
</dbReference>
<dbReference type="PROSITE" id="PS50894">
    <property type="entry name" value="HPT"/>
    <property type="match status" value="1"/>
</dbReference>
<feature type="modified residue" description="Phosphohistidine" evidence="5">
    <location>
        <position position="52"/>
    </location>
</feature>
<keyword evidence="12" id="KW-1185">Reference proteome</keyword>
<dbReference type="SUPFAM" id="SSF52172">
    <property type="entry name" value="CheY-like"/>
    <property type="match status" value="1"/>
</dbReference>
<evidence type="ECO:0000256" key="6">
    <source>
        <dbReference type="PROSITE-ProRule" id="PRU00169"/>
    </source>
</evidence>
<feature type="compositionally biased region" description="Low complexity" evidence="7">
    <location>
        <begin position="125"/>
        <end position="136"/>
    </location>
</feature>
<dbReference type="PROSITE" id="PS50887">
    <property type="entry name" value="GGDEF"/>
    <property type="match status" value="1"/>
</dbReference>
<dbReference type="InterPro" id="IPR036641">
    <property type="entry name" value="HPT_dom_sf"/>
</dbReference>
<dbReference type="InterPro" id="IPR029787">
    <property type="entry name" value="Nucleotide_cyclase"/>
</dbReference>
<sequence length="549" mass="58290">MSDAAGLEARQALQRLARDYLAQLQAELSSAQALARQCAQAVPAPALIEAVHRLAGSSLSFGYSDLGTQLQSLEHALRLAQDAGQPAAEAMAALGALQPPLELASLFDAAAASAAPMAAEDKAPADPATPGATRAAEAAKDVPAQGPPRALIIDPYQWLSPAVESVVQAYGFETRRAVPGECAEPCELVIKCTASPTAEGQVPPSRALILVIPRDGYAERLGAVRRGAKALLTTPLDLPSLERVLQVLTLAQEQRPHRVLLVDDDALLLERYRLALAAAGLDVRVLSRPETLFEVLDEFRPDVLVLDLNLPGCSGLELAQAVRYSDAWLQMPILFLSAQRSRQVEALTAAGEEFLSKPIAPELLVAQVISRARRGRALASGLTRDGLTGLLRQNDARQRLAAAAARAATQSQPLSVALIDLDHFKRVNDTHGHAAGDIVLRTLANSLRRRLRGSDFAGRLGGEEFLLVLEDCSAQDALSLVDRLRREFAQIEFEGPGTAWTCTFSAGLASLVPADTPGSLLERADQALYAAKAQGRNRCVSASTATGPA</sequence>
<feature type="domain" description="Response regulatory" evidence="8">
    <location>
        <begin position="258"/>
        <end position="372"/>
    </location>
</feature>
<evidence type="ECO:0000259" key="9">
    <source>
        <dbReference type="PROSITE" id="PS50887"/>
    </source>
</evidence>
<name>A0A1G6U080_9GAMM</name>
<dbReference type="InterPro" id="IPR001789">
    <property type="entry name" value="Sig_transdc_resp-reg_receiver"/>
</dbReference>
<keyword evidence="6" id="KW-0597">Phosphoprotein</keyword>
<dbReference type="Gene3D" id="1.20.120.160">
    <property type="entry name" value="HPT domain"/>
    <property type="match status" value="1"/>
</dbReference>
<dbReference type="FunFam" id="3.30.70.270:FF:000001">
    <property type="entry name" value="Diguanylate cyclase domain protein"/>
    <property type="match status" value="1"/>
</dbReference>
<evidence type="ECO:0000256" key="4">
    <source>
        <dbReference type="ARBA" id="ARBA00034247"/>
    </source>
</evidence>
<evidence type="ECO:0000313" key="12">
    <source>
        <dbReference type="Proteomes" id="UP000199603"/>
    </source>
</evidence>
<dbReference type="NCBIfam" id="TIGR00254">
    <property type="entry name" value="GGDEF"/>
    <property type="match status" value="1"/>
</dbReference>
<dbReference type="STRING" id="265719.SAMN04488509_10265"/>